<evidence type="ECO:0000256" key="1">
    <source>
        <dbReference type="SAM" id="MobiDB-lite"/>
    </source>
</evidence>
<feature type="region of interest" description="Disordered" evidence="1">
    <location>
        <begin position="188"/>
        <end position="220"/>
    </location>
</feature>
<evidence type="ECO:0000313" key="2">
    <source>
        <dbReference type="EMBL" id="CAD7680762.1"/>
    </source>
</evidence>
<dbReference type="Proteomes" id="UP000645828">
    <property type="component" value="Unassembled WGS sequence"/>
</dbReference>
<protein>
    <submittedName>
        <fullName evidence="2">(raccoon dog) hypothetical protein</fullName>
    </submittedName>
</protein>
<name>A0A811YX28_NYCPR</name>
<proteinExistence type="predicted"/>
<reference evidence="2" key="1">
    <citation type="submission" date="2020-12" db="EMBL/GenBank/DDBJ databases">
        <authorList>
            <consortium name="Molecular Ecology Group"/>
        </authorList>
    </citation>
    <scope>NUCLEOTIDE SEQUENCE</scope>
    <source>
        <strain evidence="2">TBG_1078</strain>
    </source>
</reference>
<organism evidence="2 3">
    <name type="scientific">Nyctereutes procyonoides</name>
    <name type="common">Raccoon dog</name>
    <name type="synonym">Canis procyonoides</name>
    <dbReference type="NCBI Taxonomy" id="34880"/>
    <lineage>
        <taxon>Eukaryota</taxon>
        <taxon>Metazoa</taxon>
        <taxon>Chordata</taxon>
        <taxon>Craniata</taxon>
        <taxon>Vertebrata</taxon>
        <taxon>Euteleostomi</taxon>
        <taxon>Mammalia</taxon>
        <taxon>Eutheria</taxon>
        <taxon>Laurasiatheria</taxon>
        <taxon>Carnivora</taxon>
        <taxon>Caniformia</taxon>
        <taxon>Canidae</taxon>
        <taxon>Nyctereutes</taxon>
    </lineage>
</organism>
<keyword evidence="3" id="KW-1185">Reference proteome</keyword>
<feature type="region of interest" description="Disordered" evidence="1">
    <location>
        <begin position="122"/>
        <end position="153"/>
    </location>
</feature>
<accession>A0A811YX28</accession>
<comment type="caution">
    <text evidence="2">The sequence shown here is derived from an EMBL/GenBank/DDBJ whole genome shotgun (WGS) entry which is preliminary data.</text>
</comment>
<sequence>MLCSEPGAAGTGEGRVASVLTPWAWTESNSQIPMYMHSHIPPEVTQGRSQLSSHCSFLLLTALRIRILPADHWESSVGPTRGPEGPISVCLLGSAVTGRSSRSSVKSCLFLPCGLPPVPLSQALTEGDTRSDVPGQTGRANPVTGRGAPQAGTTAVVGRTPLPSNLVAPAVPAAAKVAARAPTFPRQSSWQCQARRGRGAVKAAEAVESVPHPDSGQATC</sequence>
<gene>
    <name evidence="2" type="ORF">NYPRO_LOCUS13554</name>
</gene>
<dbReference type="EMBL" id="CAJHUB010000750">
    <property type="protein sequence ID" value="CAD7680762.1"/>
    <property type="molecule type" value="Genomic_DNA"/>
</dbReference>
<evidence type="ECO:0000313" key="3">
    <source>
        <dbReference type="Proteomes" id="UP000645828"/>
    </source>
</evidence>
<dbReference type="AlphaFoldDB" id="A0A811YX28"/>